<comment type="caution">
    <text evidence="2">The sequence shown here is derived from an EMBL/GenBank/DDBJ whole genome shotgun (WGS) entry which is preliminary data.</text>
</comment>
<evidence type="ECO:0000313" key="3">
    <source>
        <dbReference type="Proteomes" id="UP000319142"/>
    </source>
</evidence>
<protein>
    <submittedName>
        <fullName evidence="2">Sulfur reduction protein DsrE</fullName>
    </submittedName>
</protein>
<evidence type="ECO:0000313" key="2">
    <source>
        <dbReference type="EMBL" id="TVT32838.1"/>
    </source>
</evidence>
<dbReference type="InterPro" id="IPR017462">
    <property type="entry name" value="Sulphur_relay_TusC/DsrF"/>
</dbReference>
<dbReference type="InterPro" id="IPR027396">
    <property type="entry name" value="DsrEFH-like"/>
</dbReference>
<reference evidence="2 3" key="1">
    <citation type="submission" date="2019-07" db="EMBL/GenBank/DDBJ databases">
        <title>The pathways for chlorine oxyanion respiration interact through the shared metabolite chlorate.</title>
        <authorList>
            <person name="Barnum T.P."/>
            <person name="Cheng Y."/>
            <person name="Hill K.A."/>
            <person name="Lucas L.N."/>
            <person name="Carlson H.K."/>
            <person name="Coates J.D."/>
        </authorList>
    </citation>
    <scope>NUCLEOTIDE SEQUENCE [LARGE SCALE GENOMIC DNA]</scope>
    <source>
        <strain evidence="2">UCB</strain>
    </source>
</reference>
<organism evidence="2 3">
    <name type="scientific">Marinobacter vinifirmus</name>
    <dbReference type="NCBI Taxonomy" id="355591"/>
    <lineage>
        <taxon>Bacteria</taxon>
        <taxon>Pseudomonadati</taxon>
        <taxon>Pseudomonadota</taxon>
        <taxon>Gammaproteobacteria</taxon>
        <taxon>Pseudomonadales</taxon>
        <taxon>Marinobacteraceae</taxon>
        <taxon>Marinobacter</taxon>
    </lineage>
</organism>
<sequence>MSTLIIVDQPPYGNWAGREALDMVFSLAAFDQPAALLFTGAGVNWLRKQQAPDGIGQKSVEKNLSAAPMFGVEEILADAASCERFGLGPEQLVSGVTLAENLQDVMNAHSNVAFAG</sequence>
<dbReference type="SUPFAM" id="SSF75169">
    <property type="entry name" value="DsrEFH-like"/>
    <property type="match status" value="1"/>
</dbReference>
<dbReference type="EMBL" id="VMRX01000028">
    <property type="protein sequence ID" value="TVT32838.1"/>
    <property type="molecule type" value="Genomic_DNA"/>
</dbReference>
<name>A0A558B8L7_9GAMM</name>
<comment type="similarity">
    <text evidence="1">Belongs to the DsrF/TusC family.</text>
</comment>
<dbReference type="RefSeq" id="WP_273133760.1">
    <property type="nucleotide sequence ID" value="NZ_VMRX01000028.1"/>
</dbReference>
<dbReference type="PANTHER" id="PTHR38780">
    <property type="entry name" value="PROTEIN TUSC"/>
    <property type="match status" value="1"/>
</dbReference>
<proteinExistence type="inferred from homology"/>
<gene>
    <name evidence="2" type="ORF">FHK81_10705</name>
</gene>
<dbReference type="AlphaFoldDB" id="A0A558B8L7"/>
<dbReference type="InterPro" id="IPR003787">
    <property type="entry name" value="Sulphur_relay_DsrE/F-like"/>
</dbReference>
<dbReference type="PANTHER" id="PTHR38780:SF1">
    <property type="entry name" value="PROTEIN TUSC"/>
    <property type="match status" value="1"/>
</dbReference>
<dbReference type="Proteomes" id="UP000319142">
    <property type="component" value="Unassembled WGS sequence"/>
</dbReference>
<dbReference type="Gene3D" id="3.40.1260.10">
    <property type="entry name" value="DsrEFH-like"/>
    <property type="match status" value="1"/>
</dbReference>
<evidence type="ECO:0000256" key="1">
    <source>
        <dbReference type="ARBA" id="ARBA00005996"/>
    </source>
</evidence>
<accession>A0A558B8L7</accession>
<dbReference type="Pfam" id="PF02635">
    <property type="entry name" value="DsrE"/>
    <property type="match status" value="1"/>
</dbReference>